<dbReference type="InterPro" id="IPR038299">
    <property type="entry name" value="DAO_C_sf"/>
</dbReference>
<keyword evidence="3 6" id="KW-0285">Flavoprotein</keyword>
<evidence type="ECO:0000259" key="8">
    <source>
        <dbReference type="Pfam" id="PF16901"/>
    </source>
</evidence>
<dbReference type="NCBIfam" id="NF009906">
    <property type="entry name" value="PRK13369.1"/>
    <property type="match status" value="1"/>
</dbReference>
<evidence type="ECO:0000256" key="2">
    <source>
        <dbReference type="ARBA" id="ARBA00007330"/>
    </source>
</evidence>
<dbReference type="InterPro" id="IPR031656">
    <property type="entry name" value="DAO_C"/>
</dbReference>
<accession>A0A2V1JZ33</accession>
<comment type="similarity">
    <text evidence="2 6">Belongs to the FAD-dependent glycerol-3-phosphate dehydrogenase family.</text>
</comment>
<evidence type="ECO:0000256" key="4">
    <source>
        <dbReference type="ARBA" id="ARBA00022827"/>
    </source>
</evidence>
<dbReference type="EMBL" id="QETA01000002">
    <property type="protein sequence ID" value="PWF24059.1"/>
    <property type="molecule type" value="Genomic_DNA"/>
</dbReference>
<evidence type="ECO:0000256" key="3">
    <source>
        <dbReference type="ARBA" id="ARBA00022630"/>
    </source>
</evidence>
<evidence type="ECO:0000256" key="5">
    <source>
        <dbReference type="ARBA" id="ARBA00023002"/>
    </source>
</evidence>
<keyword evidence="4" id="KW-0274">FAD</keyword>
<dbReference type="PROSITE" id="PS00977">
    <property type="entry name" value="FAD_G3PDH_1"/>
    <property type="match status" value="1"/>
</dbReference>
<dbReference type="InterPro" id="IPR006076">
    <property type="entry name" value="FAD-dep_OxRdtase"/>
</dbReference>
<organism evidence="9 10">
    <name type="scientific">Corticimicrobacter populi</name>
    <dbReference type="NCBI Taxonomy" id="2175229"/>
    <lineage>
        <taxon>Bacteria</taxon>
        <taxon>Pseudomonadati</taxon>
        <taxon>Pseudomonadota</taxon>
        <taxon>Betaproteobacteria</taxon>
        <taxon>Burkholderiales</taxon>
        <taxon>Alcaligenaceae</taxon>
        <taxon>Corticimicrobacter</taxon>
    </lineage>
</organism>
<comment type="catalytic activity">
    <reaction evidence="6">
        <text>a quinone + sn-glycerol 3-phosphate = dihydroxyacetone phosphate + a quinol</text>
        <dbReference type="Rhea" id="RHEA:18977"/>
        <dbReference type="ChEBI" id="CHEBI:24646"/>
        <dbReference type="ChEBI" id="CHEBI:57597"/>
        <dbReference type="ChEBI" id="CHEBI:57642"/>
        <dbReference type="ChEBI" id="CHEBI:132124"/>
        <dbReference type="EC" id="1.1.5.3"/>
    </reaction>
</comment>
<proteinExistence type="inferred from homology"/>
<dbReference type="InterPro" id="IPR000447">
    <property type="entry name" value="G3P_DH_FAD-dep"/>
</dbReference>
<name>A0A2V1JZ33_9BURK</name>
<keyword evidence="10" id="KW-1185">Reference proteome</keyword>
<dbReference type="SUPFAM" id="SSF51905">
    <property type="entry name" value="FAD/NAD(P)-binding domain"/>
    <property type="match status" value="1"/>
</dbReference>
<dbReference type="PANTHER" id="PTHR11985:SF15">
    <property type="entry name" value="GLYCEROL-3-PHOSPHATE DEHYDROGENASE, MITOCHONDRIAL"/>
    <property type="match status" value="1"/>
</dbReference>
<keyword evidence="5 6" id="KW-0560">Oxidoreductase</keyword>
<evidence type="ECO:0000256" key="6">
    <source>
        <dbReference type="RuleBase" id="RU361217"/>
    </source>
</evidence>
<dbReference type="Pfam" id="PF01266">
    <property type="entry name" value="DAO"/>
    <property type="match status" value="1"/>
</dbReference>
<dbReference type="Proteomes" id="UP000245212">
    <property type="component" value="Unassembled WGS sequence"/>
</dbReference>
<dbReference type="PRINTS" id="PR01001">
    <property type="entry name" value="FADG3PDH"/>
</dbReference>
<protein>
    <recommendedName>
        <fullName evidence="6">Glycerol-3-phosphate dehydrogenase</fullName>
        <ecNumber evidence="6">1.1.5.3</ecNumber>
    </recommendedName>
</protein>
<dbReference type="Gene3D" id="3.50.50.60">
    <property type="entry name" value="FAD/NAD(P)-binding domain"/>
    <property type="match status" value="1"/>
</dbReference>
<sequence length="540" mass="60008">MTISDFTADDRYLPAKIDTLRTVIEPTGTGHVSVPPVFDPTALPSEIDLLVIGGGINGAGIARDAAGRGLKVALCERHDLASATSSASSKLIHGGLRYLEQYEFRLVRESLAEREVLLSNAPHIVSPLRFVLPHDRHLRPAWLIRLGLFLYDHLSRRSVLPSSQRLDLRLHPAGIPLQDRLKQGFMYSDCRVNDARLVVLNARDAADRGALILPRTECMHLERTPTHWQARLRHQSGQTHDLTAKAVVNAAGPWVSQVRAMAQNTPPASCRVRLVKGSHIIVPRLYQGDHAYILQNDDQRIVFVLPYTTDTHLIGTTDVAFEGDPADIRISTEETDYLCAVVNSYFDSQIEPSQILHTFAGVRPLYDDQSNNPSKVTRDYLLDMNGDLALGQPPILSVYGGKLTTYRRLAEQVMAKLAGCLGARPPWTATAPLPGGDIEHGDVDGYIDDLLHSHPWLPADLANRYARTYGSLTTTLLQDTHSLDDLGEHLGDGLYTREADWLRTHEWAETSEDILWRRTWLGLSAAPDTVAALERWLART</sequence>
<dbReference type="GO" id="GO:0004368">
    <property type="term" value="F:glycerol-3-phosphate dehydrogenase (quinone) activity"/>
    <property type="evidence" value="ECO:0007669"/>
    <property type="project" value="UniProtKB-EC"/>
</dbReference>
<reference evidence="10" key="1">
    <citation type="submission" date="2018-05" db="EMBL/GenBank/DDBJ databases">
        <authorList>
            <person name="Li Y."/>
        </authorList>
    </citation>
    <scope>NUCLEOTIDE SEQUENCE [LARGE SCALE GENOMIC DNA]</scope>
    <source>
        <strain evidence="10">3d-2-2</strain>
    </source>
</reference>
<feature type="domain" description="Alpha-glycerophosphate oxidase C-terminal" evidence="8">
    <location>
        <begin position="428"/>
        <end position="535"/>
    </location>
</feature>
<evidence type="ECO:0000256" key="1">
    <source>
        <dbReference type="ARBA" id="ARBA00001974"/>
    </source>
</evidence>
<dbReference type="GO" id="GO:0009331">
    <property type="term" value="C:glycerol-3-phosphate dehydrogenase (FAD) complex"/>
    <property type="evidence" value="ECO:0007669"/>
    <property type="project" value="UniProtKB-UniRule"/>
</dbReference>
<evidence type="ECO:0000313" key="9">
    <source>
        <dbReference type="EMBL" id="PWF24059.1"/>
    </source>
</evidence>
<dbReference type="GO" id="GO:0046168">
    <property type="term" value="P:glycerol-3-phosphate catabolic process"/>
    <property type="evidence" value="ECO:0007669"/>
    <property type="project" value="TreeGrafter"/>
</dbReference>
<dbReference type="EC" id="1.1.5.3" evidence="6"/>
<dbReference type="PANTHER" id="PTHR11985">
    <property type="entry name" value="GLYCEROL-3-PHOSPHATE DEHYDROGENASE"/>
    <property type="match status" value="1"/>
</dbReference>
<comment type="caution">
    <text evidence="9">The sequence shown here is derived from an EMBL/GenBank/DDBJ whole genome shotgun (WGS) entry which is preliminary data.</text>
</comment>
<dbReference type="Pfam" id="PF16901">
    <property type="entry name" value="DAO_C"/>
    <property type="match status" value="1"/>
</dbReference>
<dbReference type="Gene3D" id="1.10.8.870">
    <property type="entry name" value="Alpha-glycerophosphate oxidase, cap domain"/>
    <property type="match status" value="1"/>
</dbReference>
<dbReference type="SUPFAM" id="SSF54373">
    <property type="entry name" value="FAD-linked reductases, C-terminal domain"/>
    <property type="match status" value="1"/>
</dbReference>
<comment type="cofactor">
    <cofactor evidence="1 6">
        <name>FAD</name>
        <dbReference type="ChEBI" id="CHEBI:57692"/>
    </cofactor>
</comment>
<evidence type="ECO:0000313" key="10">
    <source>
        <dbReference type="Proteomes" id="UP000245212"/>
    </source>
</evidence>
<evidence type="ECO:0000259" key="7">
    <source>
        <dbReference type="Pfam" id="PF01266"/>
    </source>
</evidence>
<dbReference type="NCBIfam" id="NF008899">
    <property type="entry name" value="PRK12266.1"/>
    <property type="match status" value="1"/>
</dbReference>
<feature type="domain" description="FAD dependent oxidoreductase" evidence="7">
    <location>
        <begin position="48"/>
        <end position="369"/>
    </location>
</feature>
<dbReference type="Gene3D" id="3.30.9.10">
    <property type="entry name" value="D-Amino Acid Oxidase, subunit A, domain 2"/>
    <property type="match status" value="1"/>
</dbReference>
<dbReference type="PROSITE" id="PS00978">
    <property type="entry name" value="FAD_G3PDH_2"/>
    <property type="match status" value="1"/>
</dbReference>
<dbReference type="AlphaFoldDB" id="A0A2V1JZ33"/>
<dbReference type="InterPro" id="IPR036188">
    <property type="entry name" value="FAD/NAD-bd_sf"/>
</dbReference>
<gene>
    <name evidence="9" type="ORF">DD235_07005</name>
</gene>